<dbReference type="InterPro" id="IPR000073">
    <property type="entry name" value="AB_hydrolase_1"/>
</dbReference>
<evidence type="ECO:0000313" key="2">
    <source>
        <dbReference type="EMBL" id="NEM08002.1"/>
    </source>
</evidence>
<protein>
    <submittedName>
        <fullName evidence="2">Alpha/beta fold hydrolase</fullName>
    </submittedName>
</protein>
<dbReference type="Pfam" id="PF12697">
    <property type="entry name" value="Abhydrolase_6"/>
    <property type="match status" value="1"/>
</dbReference>
<reference evidence="2 3" key="1">
    <citation type="submission" date="2019-12" db="EMBL/GenBank/DDBJ databases">
        <title>WGS of CPCC 203550 I12A-02606.</title>
        <authorList>
            <person name="Jiang Z."/>
        </authorList>
    </citation>
    <scope>NUCLEOTIDE SEQUENCE [LARGE SCALE GENOMIC DNA]</scope>
    <source>
        <strain evidence="2 3">I12A-02606</strain>
    </source>
</reference>
<dbReference type="RefSeq" id="WP_163478054.1">
    <property type="nucleotide sequence ID" value="NZ_JAAGWE010000032.1"/>
</dbReference>
<keyword evidence="2" id="KW-0378">Hydrolase</keyword>
<dbReference type="GO" id="GO:0016787">
    <property type="term" value="F:hydrolase activity"/>
    <property type="evidence" value="ECO:0007669"/>
    <property type="project" value="UniProtKB-KW"/>
</dbReference>
<dbReference type="InterPro" id="IPR029058">
    <property type="entry name" value="AB_hydrolase_fold"/>
</dbReference>
<organism evidence="2 3">
    <name type="scientific">Geodermatophilus normandii</name>
    <dbReference type="NCBI Taxonomy" id="1137989"/>
    <lineage>
        <taxon>Bacteria</taxon>
        <taxon>Bacillati</taxon>
        <taxon>Actinomycetota</taxon>
        <taxon>Actinomycetes</taxon>
        <taxon>Geodermatophilales</taxon>
        <taxon>Geodermatophilaceae</taxon>
        <taxon>Geodermatophilus</taxon>
    </lineage>
</organism>
<name>A0A6P0GLW4_9ACTN</name>
<dbReference type="InterPro" id="IPR050228">
    <property type="entry name" value="Carboxylesterase_BioH"/>
</dbReference>
<dbReference type="PANTHER" id="PTHR43194">
    <property type="entry name" value="HYDROLASE ALPHA/BETA FOLD FAMILY"/>
    <property type="match status" value="1"/>
</dbReference>
<proteinExistence type="predicted"/>
<dbReference type="SUPFAM" id="SSF53474">
    <property type="entry name" value="alpha/beta-Hydrolases"/>
    <property type="match status" value="1"/>
</dbReference>
<sequence>MLLHGVGTSGWMWRRLVDAVGVELHLLVVDLPGHGDSAGRPWVSLDDTVAAVAEVIGRSAGGRAHVVGLSLGGYVATDLAARHPGLVPSALVSGVNVLPFPRPGLMRVAGRLMSPFLTTTPLLRANARALGVPAEDFDGYAAAARSMAPGTFTRVGAELVDYRVPEAAAVSDCRVLAVAGDREQELVRRSLPVVSAAFPRGEARVVPGVGHAWNGEQPALFADVVRAHVAGTELPRVLREPQPAT</sequence>
<comment type="caution">
    <text evidence="2">The sequence shown here is derived from an EMBL/GenBank/DDBJ whole genome shotgun (WGS) entry which is preliminary data.</text>
</comment>
<accession>A0A6P0GLW4</accession>
<dbReference type="PANTHER" id="PTHR43194:SF5">
    <property type="entry name" value="PIMELOYL-[ACYL-CARRIER PROTEIN] METHYL ESTER ESTERASE"/>
    <property type="match status" value="1"/>
</dbReference>
<feature type="domain" description="AB hydrolase-1" evidence="1">
    <location>
        <begin position="2"/>
        <end position="224"/>
    </location>
</feature>
<gene>
    <name evidence="2" type="ORF">GCU54_18655</name>
</gene>
<dbReference type="Proteomes" id="UP000471126">
    <property type="component" value="Unassembled WGS sequence"/>
</dbReference>
<evidence type="ECO:0000259" key="1">
    <source>
        <dbReference type="Pfam" id="PF12697"/>
    </source>
</evidence>
<evidence type="ECO:0000313" key="3">
    <source>
        <dbReference type="Proteomes" id="UP000471126"/>
    </source>
</evidence>
<dbReference type="Gene3D" id="3.40.50.1820">
    <property type="entry name" value="alpha/beta hydrolase"/>
    <property type="match status" value="1"/>
</dbReference>
<dbReference type="EMBL" id="JAAGWE010000032">
    <property type="protein sequence ID" value="NEM08002.1"/>
    <property type="molecule type" value="Genomic_DNA"/>
</dbReference>
<dbReference type="AlphaFoldDB" id="A0A6P0GLW4"/>